<dbReference type="AlphaFoldDB" id="A0A917MWA1"/>
<comment type="caution">
    <text evidence="1">The sequence shown here is derived from an EMBL/GenBank/DDBJ whole genome shotgun (WGS) entry which is preliminary data.</text>
</comment>
<evidence type="ECO:0000313" key="1">
    <source>
        <dbReference type="EMBL" id="GGH64523.1"/>
    </source>
</evidence>
<dbReference type="EMBL" id="BMIB01000002">
    <property type="protein sequence ID" value="GGH64523.1"/>
    <property type="molecule type" value="Genomic_DNA"/>
</dbReference>
<gene>
    <name evidence="1" type="ORF">GCM10011379_16660</name>
</gene>
<evidence type="ECO:0000313" key="2">
    <source>
        <dbReference type="Proteomes" id="UP000627292"/>
    </source>
</evidence>
<name>A0A917MWA1_9BACT</name>
<sequence length="163" mass="18708">MNTSFPKSNDPFRDGLLLFTRLAVFKPEEYPAIPFKAWQTAVRNSFIIWLSNDGDKLCISYQHNQVSVGKQVSAPVQSGYICVFKQNFLPVIMKKNISQLEVFRKKEPCIIDITAGQFREALQIFVQMHQETKSSYAYKYHLIRNQIAQLIHLGIKASQPPSV</sequence>
<dbReference type="Proteomes" id="UP000627292">
    <property type="component" value="Unassembled WGS sequence"/>
</dbReference>
<keyword evidence="2" id="KW-1185">Reference proteome</keyword>
<accession>A0A917MWA1</accession>
<proteinExistence type="predicted"/>
<organism evidence="1 2">
    <name type="scientific">Filimonas zeae</name>
    <dbReference type="NCBI Taxonomy" id="1737353"/>
    <lineage>
        <taxon>Bacteria</taxon>
        <taxon>Pseudomonadati</taxon>
        <taxon>Bacteroidota</taxon>
        <taxon>Chitinophagia</taxon>
        <taxon>Chitinophagales</taxon>
        <taxon>Chitinophagaceae</taxon>
        <taxon>Filimonas</taxon>
    </lineage>
</organism>
<reference evidence="1" key="2">
    <citation type="submission" date="2020-09" db="EMBL/GenBank/DDBJ databases">
        <authorList>
            <person name="Sun Q."/>
            <person name="Zhou Y."/>
        </authorList>
    </citation>
    <scope>NUCLEOTIDE SEQUENCE</scope>
    <source>
        <strain evidence="1">CGMCC 1.15290</strain>
    </source>
</reference>
<dbReference type="RefSeq" id="WP_188951571.1">
    <property type="nucleotide sequence ID" value="NZ_BMIB01000002.1"/>
</dbReference>
<protein>
    <submittedName>
        <fullName evidence="1">Uncharacterized protein</fullName>
    </submittedName>
</protein>
<reference evidence="1" key="1">
    <citation type="journal article" date="2014" name="Int. J. Syst. Evol. Microbiol.">
        <title>Complete genome sequence of Corynebacterium casei LMG S-19264T (=DSM 44701T), isolated from a smear-ripened cheese.</title>
        <authorList>
            <consortium name="US DOE Joint Genome Institute (JGI-PGF)"/>
            <person name="Walter F."/>
            <person name="Albersmeier A."/>
            <person name="Kalinowski J."/>
            <person name="Ruckert C."/>
        </authorList>
    </citation>
    <scope>NUCLEOTIDE SEQUENCE</scope>
    <source>
        <strain evidence="1">CGMCC 1.15290</strain>
    </source>
</reference>